<feature type="compositionally biased region" description="Basic residues" evidence="1">
    <location>
        <begin position="88"/>
        <end position="105"/>
    </location>
</feature>
<keyword evidence="2" id="KW-1133">Transmembrane helix</keyword>
<feature type="compositionally biased region" description="Polar residues" evidence="1">
    <location>
        <begin position="136"/>
        <end position="147"/>
    </location>
</feature>
<comment type="caution">
    <text evidence="3">The sequence shown here is derived from an EMBL/GenBank/DDBJ whole genome shotgun (WGS) entry which is preliminary data.</text>
</comment>
<feature type="region of interest" description="Disordered" evidence="1">
    <location>
        <begin position="1"/>
        <end position="34"/>
    </location>
</feature>
<dbReference type="AlphaFoldDB" id="A0AAW1NG69"/>
<gene>
    <name evidence="3" type="ORF">WJX73_003136</name>
</gene>
<evidence type="ECO:0000313" key="3">
    <source>
        <dbReference type="EMBL" id="KAK9786177.1"/>
    </source>
</evidence>
<name>A0AAW1NG69_9CHLO</name>
<proteinExistence type="predicted"/>
<keyword evidence="4" id="KW-1185">Reference proteome</keyword>
<evidence type="ECO:0000313" key="4">
    <source>
        <dbReference type="Proteomes" id="UP001465755"/>
    </source>
</evidence>
<dbReference type="EMBL" id="JALJOQ010000279">
    <property type="protein sequence ID" value="KAK9786177.1"/>
    <property type="molecule type" value="Genomic_DNA"/>
</dbReference>
<evidence type="ECO:0000256" key="1">
    <source>
        <dbReference type="SAM" id="MobiDB-lite"/>
    </source>
</evidence>
<feature type="compositionally biased region" description="Low complexity" evidence="1">
    <location>
        <begin position="1"/>
        <end position="12"/>
    </location>
</feature>
<keyword evidence="2" id="KW-0812">Transmembrane</keyword>
<dbReference type="Proteomes" id="UP001465755">
    <property type="component" value="Unassembled WGS sequence"/>
</dbReference>
<reference evidence="3 4" key="1">
    <citation type="journal article" date="2024" name="Nat. Commun.">
        <title>Phylogenomics reveals the evolutionary origins of lichenization in chlorophyte algae.</title>
        <authorList>
            <person name="Puginier C."/>
            <person name="Libourel C."/>
            <person name="Otte J."/>
            <person name="Skaloud P."/>
            <person name="Haon M."/>
            <person name="Grisel S."/>
            <person name="Petersen M."/>
            <person name="Berrin J.G."/>
            <person name="Delaux P.M."/>
            <person name="Dal Grande F."/>
            <person name="Keller J."/>
        </authorList>
    </citation>
    <scope>NUCLEOTIDE SEQUENCE [LARGE SCALE GENOMIC DNA]</scope>
    <source>
        <strain evidence="3 4">SAG 2036</strain>
    </source>
</reference>
<sequence length="158" mass="17347">MSSAASQAASRQSDQHVSNEAARHHNDSHPAAKAKVVLQKPGKNTLGLPVLIAGALITGFICWRRRKHGSKSPAGQAKAASQDALPRFGKRGNNKKNKERKKAERQRREQARQGEVDKPSNQRREDDPPAVLFSTYAENPNQSTRQGPVQKRKPMGGL</sequence>
<feature type="transmembrane region" description="Helical" evidence="2">
    <location>
        <begin position="46"/>
        <end position="63"/>
    </location>
</feature>
<feature type="region of interest" description="Disordered" evidence="1">
    <location>
        <begin position="67"/>
        <end position="158"/>
    </location>
</feature>
<organism evidence="3 4">
    <name type="scientific">Symbiochloris irregularis</name>
    <dbReference type="NCBI Taxonomy" id="706552"/>
    <lineage>
        <taxon>Eukaryota</taxon>
        <taxon>Viridiplantae</taxon>
        <taxon>Chlorophyta</taxon>
        <taxon>core chlorophytes</taxon>
        <taxon>Trebouxiophyceae</taxon>
        <taxon>Trebouxiales</taxon>
        <taxon>Trebouxiaceae</taxon>
        <taxon>Symbiochloris</taxon>
    </lineage>
</organism>
<accession>A0AAW1NG69</accession>
<evidence type="ECO:0000256" key="2">
    <source>
        <dbReference type="SAM" id="Phobius"/>
    </source>
</evidence>
<feature type="compositionally biased region" description="Basic and acidic residues" evidence="1">
    <location>
        <begin position="106"/>
        <end position="127"/>
    </location>
</feature>
<feature type="compositionally biased region" description="Basic and acidic residues" evidence="1">
    <location>
        <begin position="21"/>
        <end position="30"/>
    </location>
</feature>
<keyword evidence="2" id="KW-0472">Membrane</keyword>
<protein>
    <submittedName>
        <fullName evidence="3">Uncharacterized protein</fullName>
    </submittedName>
</protein>